<proteinExistence type="predicted"/>
<reference evidence="1" key="1">
    <citation type="journal article" date="2014" name="Front. Microbiol.">
        <title>High frequency of phylogenetically diverse reductive dehalogenase-homologous genes in deep subseafloor sedimentary metagenomes.</title>
        <authorList>
            <person name="Kawai M."/>
            <person name="Futagami T."/>
            <person name="Toyoda A."/>
            <person name="Takaki Y."/>
            <person name="Nishi S."/>
            <person name="Hori S."/>
            <person name="Arai W."/>
            <person name="Tsubouchi T."/>
            <person name="Morono Y."/>
            <person name="Uchiyama I."/>
            <person name="Ito T."/>
            <person name="Fujiyama A."/>
            <person name="Inagaki F."/>
            <person name="Takami H."/>
        </authorList>
    </citation>
    <scope>NUCLEOTIDE SEQUENCE</scope>
    <source>
        <strain evidence="1">Expedition CK06-06</strain>
    </source>
</reference>
<feature type="non-terminal residue" evidence="1">
    <location>
        <position position="1"/>
    </location>
</feature>
<name>X1VX09_9ZZZZ</name>
<organism evidence="1">
    <name type="scientific">marine sediment metagenome</name>
    <dbReference type="NCBI Taxonomy" id="412755"/>
    <lineage>
        <taxon>unclassified sequences</taxon>
        <taxon>metagenomes</taxon>
        <taxon>ecological metagenomes</taxon>
    </lineage>
</organism>
<comment type="caution">
    <text evidence="1">The sequence shown here is derived from an EMBL/GenBank/DDBJ whole genome shotgun (WGS) entry which is preliminary data.</text>
</comment>
<dbReference type="AlphaFoldDB" id="X1VX09"/>
<gene>
    <name evidence="1" type="ORF">S12H4_46477</name>
</gene>
<accession>X1VX09</accession>
<evidence type="ECO:0000313" key="1">
    <source>
        <dbReference type="EMBL" id="GAJ15955.1"/>
    </source>
</evidence>
<dbReference type="EMBL" id="BARW01028840">
    <property type="protein sequence ID" value="GAJ15955.1"/>
    <property type="molecule type" value="Genomic_DNA"/>
</dbReference>
<sequence>LYYSEDFDMYMAGSINQTESKMKPSELMGRVIKAIRSKR</sequence>
<protein>
    <submittedName>
        <fullName evidence="1">Uncharacterized protein</fullName>
    </submittedName>
</protein>